<evidence type="ECO:0000256" key="5">
    <source>
        <dbReference type="ARBA" id="ARBA00022725"/>
    </source>
</evidence>
<evidence type="ECO:0000256" key="9">
    <source>
        <dbReference type="ARBA" id="ARBA00023224"/>
    </source>
</evidence>
<evidence type="ECO:0000256" key="10">
    <source>
        <dbReference type="RuleBase" id="RU351113"/>
    </source>
</evidence>
<evidence type="ECO:0000256" key="2">
    <source>
        <dbReference type="ARBA" id="ARBA00022475"/>
    </source>
</evidence>
<dbReference type="AlphaFoldDB" id="A0AAW2FM51"/>
<dbReference type="Proteomes" id="UP001430953">
    <property type="component" value="Unassembled WGS sequence"/>
</dbReference>
<keyword evidence="7 10" id="KW-0472">Membrane</keyword>
<dbReference type="GO" id="GO:0005549">
    <property type="term" value="F:odorant binding"/>
    <property type="evidence" value="ECO:0007669"/>
    <property type="project" value="InterPro"/>
</dbReference>
<keyword evidence="8 10" id="KW-0675">Receptor</keyword>
<dbReference type="GO" id="GO:0005886">
    <property type="term" value="C:plasma membrane"/>
    <property type="evidence" value="ECO:0007669"/>
    <property type="project" value="UniProtKB-SubCell"/>
</dbReference>
<evidence type="ECO:0000256" key="6">
    <source>
        <dbReference type="ARBA" id="ARBA00022989"/>
    </source>
</evidence>
<dbReference type="EMBL" id="JADYXP020000010">
    <property type="protein sequence ID" value="KAL0116258.1"/>
    <property type="molecule type" value="Genomic_DNA"/>
</dbReference>
<comment type="subcellular location">
    <subcellularLocation>
        <location evidence="1 10">Cell membrane</location>
        <topology evidence="1 10">Multi-pass membrane protein</topology>
    </subcellularLocation>
</comment>
<evidence type="ECO:0000313" key="12">
    <source>
        <dbReference type="Proteomes" id="UP001430953"/>
    </source>
</evidence>
<accession>A0AAW2FM51</accession>
<keyword evidence="4 10" id="KW-0812">Transmembrane</keyword>
<sequence length="353" mass="41265">MDLLLNVDNPDDFTNILYMALNVSVSGFKLLIMWLNYSSITTLIITLDEEPFKPLDPGELRIRQKIDKIIRSNTLRYSILIATSWTFMSFMSLLTDFRQRKLTYREWVPYDYSSYMLFCITYIHQFISTFYCASVNVACDTLICGFLMHVYCQIEILEHRLKKILDNQSILRSCIRHHNNIFESVIFFNNNVTDVHTCNFVFFGHLVKQRKFLYCRFAYLVNAKFSQIIGLQFIISTLIICSNLYQLSQSSLNTDSIGLIGFTCCMLTEIFIYCWFGHKIKSKSVQLADSVFQIKWPIMSNNVKRSLLIIMKRTITPIEFTTAHIISLNLDSFVTLLKTSYSAYSLLVRIKEK</sequence>
<evidence type="ECO:0000313" key="11">
    <source>
        <dbReference type="EMBL" id="KAL0116258.1"/>
    </source>
</evidence>
<dbReference type="PANTHER" id="PTHR21137:SF35">
    <property type="entry name" value="ODORANT RECEPTOR 19A-RELATED"/>
    <property type="match status" value="1"/>
</dbReference>
<reference evidence="11 12" key="1">
    <citation type="submission" date="2023-03" db="EMBL/GenBank/DDBJ databases">
        <title>High recombination rates correlate with genetic variation in Cardiocondyla obscurior ants.</title>
        <authorList>
            <person name="Errbii M."/>
        </authorList>
    </citation>
    <scope>NUCLEOTIDE SEQUENCE [LARGE SCALE GENOMIC DNA]</scope>
    <source>
        <strain evidence="11">Alpha-2009</strain>
        <tissue evidence="11">Whole body</tissue>
    </source>
</reference>
<feature type="transmembrane region" description="Helical" evidence="10">
    <location>
        <begin position="217"/>
        <end position="245"/>
    </location>
</feature>
<feature type="transmembrane region" description="Helical" evidence="10">
    <location>
        <begin position="257"/>
        <end position="276"/>
    </location>
</feature>
<dbReference type="PANTHER" id="PTHR21137">
    <property type="entry name" value="ODORANT RECEPTOR"/>
    <property type="match status" value="1"/>
</dbReference>
<dbReference type="GO" id="GO:0007165">
    <property type="term" value="P:signal transduction"/>
    <property type="evidence" value="ECO:0007669"/>
    <property type="project" value="UniProtKB-KW"/>
</dbReference>
<keyword evidence="12" id="KW-1185">Reference proteome</keyword>
<feature type="transmembrane region" description="Helical" evidence="10">
    <location>
        <begin position="115"/>
        <end position="139"/>
    </location>
</feature>
<name>A0AAW2FM51_9HYME</name>
<evidence type="ECO:0000256" key="7">
    <source>
        <dbReference type="ARBA" id="ARBA00023136"/>
    </source>
</evidence>
<evidence type="ECO:0000256" key="1">
    <source>
        <dbReference type="ARBA" id="ARBA00004651"/>
    </source>
</evidence>
<proteinExistence type="inferred from homology"/>
<gene>
    <name evidence="11" type="ORF">PUN28_011236</name>
</gene>
<feature type="transmembrane region" description="Helical" evidence="10">
    <location>
        <begin position="75"/>
        <end position="95"/>
    </location>
</feature>
<dbReference type="InterPro" id="IPR004117">
    <property type="entry name" value="7tm6_olfct_rcpt"/>
</dbReference>
<evidence type="ECO:0000256" key="4">
    <source>
        <dbReference type="ARBA" id="ARBA00022692"/>
    </source>
</evidence>
<comment type="similarity">
    <text evidence="10">Belongs to the insect chemoreceptor superfamily. Heteromeric odorant receptor channel (TC 1.A.69) family.</text>
</comment>
<comment type="caution">
    <text evidence="11">The sequence shown here is derived from an EMBL/GenBank/DDBJ whole genome shotgun (WGS) entry which is preliminary data.</text>
</comment>
<organism evidence="11 12">
    <name type="scientific">Cardiocondyla obscurior</name>
    <dbReference type="NCBI Taxonomy" id="286306"/>
    <lineage>
        <taxon>Eukaryota</taxon>
        <taxon>Metazoa</taxon>
        <taxon>Ecdysozoa</taxon>
        <taxon>Arthropoda</taxon>
        <taxon>Hexapoda</taxon>
        <taxon>Insecta</taxon>
        <taxon>Pterygota</taxon>
        <taxon>Neoptera</taxon>
        <taxon>Endopterygota</taxon>
        <taxon>Hymenoptera</taxon>
        <taxon>Apocrita</taxon>
        <taxon>Aculeata</taxon>
        <taxon>Formicoidea</taxon>
        <taxon>Formicidae</taxon>
        <taxon>Myrmicinae</taxon>
        <taxon>Cardiocondyla</taxon>
    </lineage>
</organism>
<keyword evidence="3 10" id="KW-0716">Sensory transduction</keyword>
<dbReference type="GO" id="GO:0004984">
    <property type="term" value="F:olfactory receptor activity"/>
    <property type="evidence" value="ECO:0007669"/>
    <property type="project" value="InterPro"/>
</dbReference>
<evidence type="ECO:0000256" key="3">
    <source>
        <dbReference type="ARBA" id="ARBA00022606"/>
    </source>
</evidence>
<protein>
    <recommendedName>
        <fullName evidence="10">Odorant receptor</fullName>
    </recommendedName>
</protein>
<keyword evidence="2" id="KW-1003">Cell membrane</keyword>
<keyword evidence="5 10" id="KW-0552">Olfaction</keyword>
<feature type="transmembrane region" description="Helical" evidence="10">
    <location>
        <begin position="16"/>
        <end position="37"/>
    </location>
</feature>
<evidence type="ECO:0000256" key="8">
    <source>
        <dbReference type="ARBA" id="ARBA00023170"/>
    </source>
</evidence>
<keyword evidence="6 10" id="KW-1133">Transmembrane helix</keyword>
<dbReference type="Pfam" id="PF02949">
    <property type="entry name" value="7tm_6"/>
    <property type="match status" value="1"/>
</dbReference>
<keyword evidence="9 10" id="KW-0807">Transducer</keyword>
<comment type="caution">
    <text evidence="10">Lacks conserved residue(s) required for the propagation of feature annotation.</text>
</comment>